<dbReference type="EMBL" id="UYRV01026188">
    <property type="protein sequence ID" value="VDK78876.1"/>
    <property type="molecule type" value="Genomic_DNA"/>
</dbReference>
<evidence type="ECO:0000313" key="2">
    <source>
        <dbReference type="Proteomes" id="UP000271889"/>
    </source>
</evidence>
<gene>
    <name evidence="1" type="ORF">CGOC_LOCUS7505</name>
</gene>
<evidence type="ECO:0000313" key="1">
    <source>
        <dbReference type="EMBL" id="VDK78876.1"/>
    </source>
</evidence>
<proteinExistence type="predicted"/>
<reference evidence="1 2" key="1">
    <citation type="submission" date="2018-11" db="EMBL/GenBank/DDBJ databases">
        <authorList>
            <consortium name="Pathogen Informatics"/>
        </authorList>
    </citation>
    <scope>NUCLEOTIDE SEQUENCE [LARGE SCALE GENOMIC DNA]</scope>
</reference>
<organism evidence="1 2">
    <name type="scientific">Cylicostephanus goldi</name>
    <name type="common">Nematode worm</name>
    <dbReference type="NCBI Taxonomy" id="71465"/>
    <lineage>
        <taxon>Eukaryota</taxon>
        <taxon>Metazoa</taxon>
        <taxon>Ecdysozoa</taxon>
        <taxon>Nematoda</taxon>
        <taxon>Chromadorea</taxon>
        <taxon>Rhabditida</taxon>
        <taxon>Rhabditina</taxon>
        <taxon>Rhabditomorpha</taxon>
        <taxon>Strongyloidea</taxon>
        <taxon>Strongylidae</taxon>
        <taxon>Cylicostephanus</taxon>
    </lineage>
</organism>
<keyword evidence="2" id="KW-1185">Reference proteome</keyword>
<feature type="non-terminal residue" evidence="1">
    <location>
        <position position="218"/>
    </location>
</feature>
<sequence length="218" mass="24312">MANTINTNTSALALTSANCNLDGLTNAKLREATQDVFNSYSAIDTSMGALAFSMRKVRDCFKGVEKGEKLDGYANFAEFAEKRLGVKKAQAYNLAKAGDFLRPVKIGADGEYQRTVFVDRWTQVRLKLNGRDVYELTESQLKSFSNTALLRMAEFIQTAEKKYSLSAEDADKRISELVKKGEITPEMSVNEIMKKLIPVQIESKATENTEPENTEPEN</sequence>
<dbReference type="Proteomes" id="UP000271889">
    <property type="component" value="Unassembled WGS sequence"/>
</dbReference>
<protein>
    <submittedName>
        <fullName evidence="1">Uncharacterized protein</fullName>
    </submittedName>
</protein>
<accession>A0A3P6SUK6</accession>
<name>A0A3P6SUK6_CYLGO</name>
<dbReference type="AlphaFoldDB" id="A0A3P6SUK6"/>